<keyword evidence="4" id="KW-1185">Reference proteome</keyword>
<evidence type="ECO:0000256" key="1">
    <source>
        <dbReference type="SAM" id="MobiDB-lite"/>
    </source>
</evidence>
<evidence type="ECO:0000256" key="2">
    <source>
        <dbReference type="SAM" id="SignalP"/>
    </source>
</evidence>
<dbReference type="STRING" id="1296120.A0A1B9GJJ6"/>
<gene>
    <name evidence="3" type="ORF">I316_07138</name>
</gene>
<proteinExistence type="predicted"/>
<dbReference type="AlphaFoldDB" id="A0A1B9GJJ6"/>
<dbReference type="Proteomes" id="UP000092666">
    <property type="component" value="Unassembled WGS sequence"/>
</dbReference>
<evidence type="ECO:0000313" key="3">
    <source>
        <dbReference type="EMBL" id="OCF31171.1"/>
    </source>
</evidence>
<dbReference type="EMBL" id="KV700137">
    <property type="protein sequence ID" value="OCF31171.1"/>
    <property type="molecule type" value="Genomic_DNA"/>
</dbReference>
<sequence>MMVFSPALFGLLGALAVNALPRPAAAPQGSQSVDPTTPWSYTCKSDGSGYTDQLGNDFPCSDGTVCKDGADGSPCAWPDDATAVIGAVADGAPTSAVAPPVSAPSLSGSATAPAGATTTGGQVSSANSVMAGSASPALAAVGATSASASAAVGNASSTGVLAGQSTAASVPSGSAASSGSSAISNPSGSSSSVSAGAANPTAPPAAASAASGAISGSGEMATKTAGIGQVVYEKPDTSTVDSDEAPEGGTRLVAYYDK</sequence>
<feature type="chain" id="PRO_5008627099" evidence="2">
    <location>
        <begin position="20"/>
        <end position="258"/>
    </location>
</feature>
<feature type="region of interest" description="Disordered" evidence="1">
    <location>
        <begin position="168"/>
        <end position="218"/>
    </location>
</feature>
<feature type="region of interest" description="Disordered" evidence="1">
    <location>
        <begin position="96"/>
        <end position="125"/>
    </location>
</feature>
<protein>
    <submittedName>
        <fullName evidence="3">Uncharacterized protein</fullName>
    </submittedName>
</protein>
<organism evidence="3 4">
    <name type="scientific">Kwoniella heveanensis BCC8398</name>
    <dbReference type="NCBI Taxonomy" id="1296120"/>
    <lineage>
        <taxon>Eukaryota</taxon>
        <taxon>Fungi</taxon>
        <taxon>Dikarya</taxon>
        <taxon>Basidiomycota</taxon>
        <taxon>Agaricomycotina</taxon>
        <taxon>Tremellomycetes</taxon>
        <taxon>Tremellales</taxon>
        <taxon>Cryptococcaceae</taxon>
        <taxon>Kwoniella</taxon>
    </lineage>
</organism>
<name>A0A1B9GJJ6_9TREE</name>
<feature type="compositionally biased region" description="Low complexity" evidence="1">
    <location>
        <begin position="96"/>
        <end position="121"/>
    </location>
</feature>
<reference evidence="4" key="2">
    <citation type="submission" date="2013-12" db="EMBL/GenBank/DDBJ databases">
        <title>Evolution of pathogenesis and genome organization in the Tremellales.</title>
        <authorList>
            <person name="Cuomo C."/>
            <person name="Litvintseva A."/>
            <person name="Heitman J."/>
            <person name="Chen Y."/>
            <person name="Sun S."/>
            <person name="Springer D."/>
            <person name="Dromer F."/>
            <person name="Young S."/>
            <person name="Zeng Q."/>
            <person name="Chapman S."/>
            <person name="Gujja S."/>
            <person name="Saif S."/>
            <person name="Birren B."/>
        </authorList>
    </citation>
    <scope>NUCLEOTIDE SEQUENCE [LARGE SCALE GENOMIC DNA]</scope>
    <source>
        <strain evidence="4">BCC8398</strain>
    </source>
</reference>
<reference evidence="3 4" key="1">
    <citation type="submission" date="2013-07" db="EMBL/GenBank/DDBJ databases">
        <title>The Genome Sequence of Cryptococcus heveanensis BCC8398.</title>
        <authorList>
            <consortium name="The Broad Institute Genome Sequencing Platform"/>
            <person name="Cuomo C."/>
            <person name="Litvintseva A."/>
            <person name="Chen Y."/>
            <person name="Heitman J."/>
            <person name="Sun S."/>
            <person name="Springer D."/>
            <person name="Dromer F."/>
            <person name="Young S.K."/>
            <person name="Zeng Q."/>
            <person name="Gargeya S."/>
            <person name="Fitzgerald M."/>
            <person name="Abouelleil A."/>
            <person name="Alvarado L."/>
            <person name="Berlin A.M."/>
            <person name="Chapman S.B."/>
            <person name="Dewar J."/>
            <person name="Goldberg J."/>
            <person name="Griggs A."/>
            <person name="Gujja S."/>
            <person name="Hansen M."/>
            <person name="Howarth C."/>
            <person name="Imamovic A."/>
            <person name="Larimer J."/>
            <person name="McCowan C."/>
            <person name="Murphy C."/>
            <person name="Pearson M."/>
            <person name="Priest M."/>
            <person name="Roberts A."/>
            <person name="Saif S."/>
            <person name="Shea T."/>
            <person name="Sykes S."/>
            <person name="Wortman J."/>
            <person name="Nusbaum C."/>
            <person name="Birren B."/>
        </authorList>
    </citation>
    <scope>NUCLEOTIDE SEQUENCE [LARGE SCALE GENOMIC DNA]</scope>
    <source>
        <strain evidence="3 4">BCC8398</strain>
    </source>
</reference>
<feature type="region of interest" description="Disordered" evidence="1">
    <location>
        <begin position="234"/>
        <end position="258"/>
    </location>
</feature>
<feature type="signal peptide" evidence="2">
    <location>
        <begin position="1"/>
        <end position="19"/>
    </location>
</feature>
<evidence type="ECO:0000313" key="4">
    <source>
        <dbReference type="Proteomes" id="UP000092666"/>
    </source>
</evidence>
<keyword evidence="2" id="KW-0732">Signal</keyword>
<accession>A0A1B9GJJ6</accession>